<dbReference type="InterPro" id="IPR003593">
    <property type="entry name" value="AAA+_ATPase"/>
</dbReference>
<evidence type="ECO:0000256" key="16">
    <source>
        <dbReference type="SAM" id="MobiDB-lite"/>
    </source>
</evidence>
<evidence type="ECO:0000256" key="8">
    <source>
        <dbReference type="ARBA" id="ARBA00022806"/>
    </source>
</evidence>
<dbReference type="STRING" id="78915.A0A4P9XS35"/>
<feature type="domain" description="Upf1" evidence="17">
    <location>
        <begin position="156"/>
        <end position="313"/>
    </location>
</feature>
<dbReference type="InterPro" id="IPR041679">
    <property type="entry name" value="DNA2/NAM7-like_C"/>
</dbReference>
<dbReference type="InterPro" id="IPR041677">
    <property type="entry name" value="DNA2/NAM7_AAA_11"/>
</dbReference>
<organism evidence="18 19">
    <name type="scientific">Thamnocephalis sphaerospora</name>
    <dbReference type="NCBI Taxonomy" id="78915"/>
    <lineage>
        <taxon>Eukaryota</taxon>
        <taxon>Fungi</taxon>
        <taxon>Fungi incertae sedis</taxon>
        <taxon>Zoopagomycota</taxon>
        <taxon>Zoopagomycotina</taxon>
        <taxon>Zoopagomycetes</taxon>
        <taxon>Zoopagales</taxon>
        <taxon>Sigmoideomycetaceae</taxon>
        <taxon>Thamnocephalis</taxon>
    </lineage>
</organism>
<feature type="region of interest" description="C3H" evidence="15">
    <location>
        <begin position="164"/>
        <end position="196"/>
    </location>
</feature>
<dbReference type="GO" id="GO:0005524">
    <property type="term" value="F:ATP binding"/>
    <property type="evidence" value="ECO:0007669"/>
    <property type="project" value="UniProtKB-KW"/>
</dbReference>
<dbReference type="InterPro" id="IPR018999">
    <property type="entry name" value="UPF1_CH/ZBD"/>
</dbReference>
<keyword evidence="9 15" id="KW-0862">Zinc</keyword>
<dbReference type="Pfam" id="PF13087">
    <property type="entry name" value="AAA_12"/>
    <property type="match status" value="1"/>
</dbReference>
<evidence type="ECO:0000256" key="14">
    <source>
        <dbReference type="ARBA" id="ARBA00055561"/>
    </source>
</evidence>
<comment type="similarity">
    <text evidence="2">Belongs to the DNA2/NAM7 helicase family.</text>
</comment>
<evidence type="ECO:0000313" key="18">
    <source>
        <dbReference type="EMBL" id="RKP08917.1"/>
    </source>
</evidence>
<keyword evidence="19" id="KW-1185">Reference proteome</keyword>
<evidence type="ECO:0000256" key="5">
    <source>
        <dbReference type="ARBA" id="ARBA00022741"/>
    </source>
</evidence>
<keyword evidence="7" id="KW-0378">Hydrolase</keyword>
<evidence type="ECO:0000256" key="12">
    <source>
        <dbReference type="ARBA" id="ARBA00048432"/>
    </source>
</evidence>
<dbReference type="Pfam" id="PF13086">
    <property type="entry name" value="AAA_11"/>
    <property type="match status" value="2"/>
</dbReference>
<proteinExistence type="inferred from homology"/>
<dbReference type="GO" id="GO:0003723">
    <property type="term" value="F:RNA binding"/>
    <property type="evidence" value="ECO:0007669"/>
    <property type="project" value="InterPro"/>
</dbReference>
<dbReference type="FunFam" id="3.40.50.300:FF:000097">
    <property type="entry name" value="Regulator of nonsense transcripts 1"/>
    <property type="match status" value="1"/>
</dbReference>
<feature type="region of interest" description="CC/SHH/C" evidence="15">
    <location>
        <begin position="178"/>
        <end position="206"/>
    </location>
</feature>
<dbReference type="Gene3D" id="3.40.50.300">
    <property type="entry name" value="P-loop containing nucleotide triphosphate hydrolases"/>
    <property type="match status" value="2"/>
</dbReference>
<dbReference type="AlphaFoldDB" id="A0A4P9XS35"/>
<evidence type="ECO:0000256" key="6">
    <source>
        <dbReference type="ARBA" id="ARBA00022771"/>
    </source>
</evidence>
<keyword evidence="4 15" id="KW-0479">Metal-binding</keyword>
<evidence type="ECO:0000259" key="17">
    <source>
        <dbReference type="PROSITE" id="PS51997"/>
    </source>
</evidence>
<dbReference type="CDD" id="cd18808">
    <property type="entry name" value="SF1_C_Upf1"/>
    <property type="match status" value="1"/>
</dbReference>
<keyword evidence="11" id="KW-0866">Nonsense-mediated mRNA decay</keyword>
<dbReference type="PANTHER" id="PTHR10887:SF364">
    <property type="entry name" value="REGULATOR OF NONSENSE TRANSCRIPTS 1"/>
    <property type="match status" value="1"/>
</dbReference>
<dbReference type="PROSITE" id="PS51997">
    <property type="entry name" value="UPF1_CH_RICH"/>
    <property type="match status" value="1"/>
</dbReference>
<dbReference type="GO" id="GO:0008270">
    <property type="term" value="F:zinc ion binding"/>
    <property type="evidence" value="ECO:0007669"/>
    <property type="project" value="UniProtKB-UniRule"/>
</dbReference>
<evidence type="ECO:0000256" key="1">
    <source>
        <dbReference type="ARBA" id="ARBA00004496"/>
    </source>
</evidence>
<dbReference type="PANTHER" id="PTHR10887">
    <property type="entry name" value="DNA2/NAM7 HELICASE FAMILY"/>
    <property type="match status" value="1"/>
</dbReference>
<feature type="region of interest" description="C4" evidence="15">
    <location>
        <begin position="224"/>
        <end position="254"/>
    </location>
</feature>
<evidence type="ECO:0000256" key="7">
    <source>
        <dbReference type="ARBA" id="ARBA00022801"/>
    </source>
</evidence>
<keyword evidence="3" id="KW-0963">Cytoplasm</keyword>
<keyword evidence="6 15" id="KW-0863">Zinc-finger</keyword>
<evidence type="ECO:0000256" key="13">
    <source>
        <dbReference type="ARBA" id="ARBA00049390"/>
    </source>
</evidence>
<evidence type="ECO:0000256" key="15">
    <source>
        <dbReference type="PROSITE-ProRule" id="PRU01341"/>
    </source>
</evidence>
<dbReference type="Proteomes" id="UP000271241">
    <property type="component" value="Unassembled WGS sequence"/>
</dbReference>
<dbReference type="Gene3D" id="2.40.30.230">
    <property type="match status" value="1"/>
</dbReference>
<evidence type="ECO:0000256" key="11">
    <source>
        <dbReference type="ARBA" id="ARBA00023161"/>
    </source>
</evidence>
<dbReference type="InterPro" id="IPR027417">
    <property type="entry name" value="P-loop_NTPase"/>
</dbReference>
<protein>
    <submittedName>
        <fullName evidence="18">RNA helicase-domain-containing protein</fullName>
    </submittedName>
</protein>
<sequence length="1200" mass="132972">MDRFSELASQDGDAASSYTNDDAQSSVLDFRHLRRHQHYSTDSVVDDDLATETASLSISTATGFDGESILTDIKSNDGDEDDVSVTESDAQYGAASIDGGEGLDWASQTAGSGAIGRKSGHAVNGKDGDGDGDDDDDDTSHRDYDEDGYEDDDLLEKELPPHACKYCGIHAPSSVVRCLGCQKWFCNSRGNTSSSHIINHLVRAKHKEVTLHAESPLGDTVLECYNCGCRNVFVLGFIPAKSDTVVVLLCRQPCAAVPSSKDMDWDTSQWLPLIDDRCFLSWLVKVPSEQEQLRARQISLEQINRLEELWKDHGDATLEDLEKPHVDEEPNSVLLRYEDAYQYQNIFGPLVKMEANHDRKVKEAQTQDDIVVRWDMGLNQKRLAWFFFPKYELGEVRLAVGDELRLRYRGELHEPWECSGHVIKIPNNMSDEVCLELRRSEDTPVHCTHNFSLDFVWKSTTFDRMQLAMKTFALDETSVSGYIYHRLLGHEVEPQILRTQLPKKFSAPNLPELNHSQVYAVKSVLQKPLSLIQGPPGTGKTVTCSTIVYHLAKMNPGQVLVCAPSNVAVDQLTEKIHRTGLRVVRLEAKSREALDSSVKPLTLNEQVMHNDTNIELQKLIMLKNEQGELSSSDEKKYKSLKRACERQILQNADVILCTCAGAGDSRLSGMRFRTVLIDEATQSAEPECMIPLVLGVKQAVLVGDHQQLGPVIMNKKAARAGLCQSLFERLVILGIRPIRLQVQYRMHPCLSDFPSNMFYEGTLQNGVTAQERIRRNVAFPWPVPETPMFFLSNLGQEEISTSGTSYLNRTEASSCEKIVTRFLKVGVKPSQIGVITPYEGQRSYIVSYMQFNGSQHKDLYKEIEVASVDAFQGREKDYIILSCVRSNEHQGIGFLDDPRRMNVALTRARFGLVILGNPKVLSKHPLWHHLLTHFKEKECLVEGPLSNLKPSMIQFSRPRKAWTMQDKFSKGMIHQVDAREALGRAPLASENRRGALQQNARDYARTHDAVGYIPSDHVGANLPHPTQFSIPLLPTPSGPFSQDMSQSSVASRRRPGQSNDAVSLYAESYAASLYSQDPLTNNTYAGEFGMGMGLSQSDRLRMAANAAATSAPGNAGNPRGGVSNAAAAASSAAASGHAAATAAFMTDYKSQAGDDLSSLAADSFDMRSQAGSFDLRSQTGSFDMRSQAGSEAYSQGFTRF</sequence>
<keyword evidence="5" id="KW-0547">Nucleotide-binding</keyword>
<dbReference type="Pfam" id="PF18141">
    <property type="entry name" value="UPF1_1B_dom"/>
    <property type="match status" value="1"/>
</dbReference>
<dbReference type="GO" id="GO:0003678">
    <property type="term" value="F:DNA helicase activity"/>
    <property type="evidence" value="ECO:0007669"/>
    <property type="project" value="UniProtKB-EC"/>
</dbReference>
<dbReference type="InterPro" id="IPR047187">
    <property type="entry name" value="SF1_C_Upf1"/>
</dbReference>
<evidence type="ECO:0000256" key="3">
    <source>
        <dbReference type="ARBA" id="ARBA00022490"/>
    </source>
</evidence>
<accession>A0A4P9XS35</accession>
<keyword evidence="10" id="KW-0067">ATP-binding</keyword>
<comment type="catalytic activity">
    <reaction evidence="13">
        <text>ATP + H2O = ADP + phosphate + H(+)</text>
        <dbReference type="Rhea" id="RHEA:13065"/>
        <dbReference type="ChEBI" id="CHEBI:15377"/>
        <dbReference type="ChEBI" id="CHEBI:15378"/>
        <dbReference type="ChEBI" id="CHEBI:30616"/>
        <dbReference type="ChEBI" id="CHEBI:43474"/>
        <dbReference type="ChEBI" id="CHEBI:456216"/>
        <dbReference type="EC" id="3.6.4.13"/>
    </reaction>
    <physiologicalReaction direction="left-to-right" evidence="13">
        <dbReference type="Rhea" id="RHEA:13066"/>
    </physiologicalReaction>
</comment>
<dbReference type="SUPFAM" id="SSF52540">
    <property type="entry name" value="P-loop containing nucleoside triphosphate hydrolases"/>
    <property type="match status" value="1"/>
</dbReference>
<feature type="region of interest" description="Disordered" evidence="16">
    <location>
        <begin position="1"/>
        <end position="22"/>
    </location>
</feature>
<dbReference type="EMBL" id="KZ992558">
    <property type="protein sequence ID" value="RKP08917.1"/>
    <property type="molecule type" value="Genomic_DNA"/>
</dbReference>
<comment type="catalytic activity">
    <reaction evidence="12">
        <text>ATP + H2O = ADP + phosphate + H(+)</text>
        <dbReference type="Rhea" id="RHEA:13065"/>
        <dbReference type="ChEBI" id="CHEBI:15377"/>
        <dbReference type="ChEBI" id="CHEBI:15378"/>
        <dbReference type="ChEBI" id="CHEBI:30616"/>
        <dbReference type="ChEBI" id="CHEBI:43474"/>
        <dbReference type="ChEBI" id="CHEBI:456216"/>
        <dbReference type="EC" id="3.6.4.12"/>
    </reaction>
    <physiologicalReaction direction="left-to-right" evidence="12">
        <dbReference type="Rhea" id="RHEA:13066"/>
    </physiologicalReaction>
</comment>
<feature type="region of interest" description="Disordered" evidence="16">
    <location>
        <begin position="94"/>
        <end position="151"/>
    </location>
</feature>
<dbReference type="CDD" id="cd21407">
    <property type="entry name" value="1B_UPF1-like"/>
    <property type="match status" value="1"/>
</dbReference>
<dbReference type="GO" id="GO:0000184">
    <property type="term" value="P:nuclear-transcribed mRNA catabolic process, nonsense-mediated decay"/>
    <property type="evidence" value="ECO:0007669"/>
    <property type="project" value="UniProtKB-KW"/>
</dbReference>
<dbReference type="Gene3D" id="6.10.140.1240">
    <property type="match status" value="1"/>
</dbReference>
<evidence type="ECO:0000256" key="9">
    <source>
        <dbReference type="ARBA" id="ARBA00022833"/>
    </source>
</evidence>
<dbReference type="InterPro" id="IPR045055">
    <property type="entry name" value="DNA2/NAM7-like"/>
</dbReference>
<dbReference type="Pfam" id="PF09416">
    <property type="entry name" value="UPF1_Zn_bind"/>
    <property type="match status" value="1"/>
</dbReference>
<dbReference type="GO" id="GO:0003724">
    <property type="term" value="F:RNA helicase activity"/>
    <property type="evidence" value="ECO:0007669"/>
    <property type="project" value="UniProtKB-EC"/>
</dbReference>
<comment type="function">
    <text evidence="14">RNA-dependent helicase required for nonsense-mediated decay (NMD) of aberrant mRNAs containing premature stop codons and modulates the expression level of normal mRNAs. Also capable of unwinding double-stranded DNA and translocating on single-stranded DNA.</text>
</comment>
<keyword evidence="8 18" id="KW-0347">Helicase</keyword>
<dbReference type="CDD" id="cd18039">
    <property type="entry name" value="DEXXQc_UPF1"/>
    <property type="match status" value="1"/>
</dbReference>
<comment type="subcellular location">
    <subcellularLocation>
        <location evidence="1">Cytoplasm</location>
    </subcellularLocation>
</comment>
<evidence type="ECO:0000313" key="19">
    <source>
        <dbReference type="Proteomes" id="UP000271241"/>
    </source>
</evidence>
<evidence type="ECO:0000256" key="10">
    <source>
        <dbReference type="ARBA" id="ARBA00022840"/>
    </source>
</evidence>
<dbReference type="GO" id="GO:0005737">
    <property type="term" value="C:cytoplasm"/>
    <property type="evidence" value="ECO:0007669"/>
    <property type="project" value="UniProtKB-SubCell"/>
</dbReference>
<dbReference type="CDD" id="cd21400">
    <property type="entry name" value="ZBD_UPF1-like"/>
    <property type="match status" value="1"/>
</dbReference>
<dbReference type="OrthoDB" id="6513042at2759"/>
<feature type="region of interest" description="Disordered" evidence="16">
    <location>
        <begin position="1027"/>
        <end position="1059"/>
    </location>
</feature>
<name>A0A4P9XS35_9FUNG</name>
<gene>
    <name evidence="18" type="ORF">THASP1DRAFT_29283</name>
</gene>
<evidence type="ECO:0000256" key="2">
    <source>
        <dbReference type="ARBA" id="ARBA00007913"/>
    </source>
</evidence>
<feature type="compositionally biased region" description="Polar residues" evidence="16">
    <location>
        <begin position="1038"/>
        <end position="1059"/>
    </location>
</feature>
<evidence type="ECO:0000256" key="4">
    <source>
        <dbReference type="ARBA" id="ARBA00022723"/>
    </source>
</evidence>
<dbReference type="GO" id="GO:0016787">
    <property type="term" value="F:hydrolase activity"/>
    <property type="evidence" value="ECO:0007669"/>
    <property type="project" value="UniProtKB-KW"/>
</dbReference>
<dbReference type="SMART" id="SM00382">
    <property type="entry name" value="AAA"/>
    <property type="match status" value="1"/>
</dbReference>
<reference evidence="19" key="1">
    <citation type="journal article" date="2018" name="Nat. Microbiol.">
        <title>Leveraging single-cell genomics to expand the fungal tree of life.</title>
        <authorList>
            <person name="Ahrendt S.R."/>
            <person name="Quandt C.A."/>
            <person name="Ciobanu D."/>
            <person name="Clum A."/>
            <person name="Salamov A."/>
            <person name="Andreopoulos B."/>
            <person name="Cheng J.F."/>
            <person name="Woyke T."/>
            <person name="Pelin A."/>
            <person name="Henrissat B."/>
            <person name="Reynolds N.K."/>
            <person name="Benny G.L."/>
            <person name="Smith M.E."/>
            <person name="James T.Y."/>
            <person name="Grigoriev I.V."/>
        </authorList>
    </citation>
    <scope>NUCLEOTIDE SEQUENCE [LARGE SCALE GENOMIC DNA]</scope>
    <source>
        <strain evidence="19">RSA 1356</strain>
    </source>
</reference>
<dbReference type="InterPro" id="IPR040812">
    <property type="entry name" value="UPF1_1B_dom"/>
</dbReference>